<evidence type="ECO:0000259" key="1">
    <source>
        <dbReference type="Pfam" id="PF00534"/>
    </source>
</evidence>
<dbReference type="EMBL" id="JBHSSW010000017">
    <property type="protein sequence ID" value="MFC6198911.1"/>
    <property type="molecule type" value="Genomic_DNA"/>
</dbReference>
<comment type="caution">
    <text evidence="3">The sequence shown here is derived from an EMBL/GenBank/DDBJ whole genome shotgun (WGS) entry which is preliminary data.</text>
</comment>
<dbReference type="PANTHER" id="PTHR12526:SF638">
    <property type="entry name" value="SPORE COAT PROTEIN SA"/>
    <property type="match status" value="1"/>
</dbReference>
<reference evidence="4" key="1">
    <citation type="journal article" date="2019" name="Int. J. Syst. Evol. Microbiol.">
        <title>The Global Catalogue of Microorganisms (GCM) 10K type strain sequencing project: providing services to taxonomists for standard genome sequencing and annotation.</title>
        <authorList>
            <consortium name="The Broad Institute Genomics Platform"/>
            <consortium name="The Broad Institute Genome Sequencing Center for Infectious Disease"/>
            <person name="Wu L."/>
            <person name="Ma J."/>
        </authorList>
    </citation>
    <scope>NUCLEOTIDE SEQUENCE [LARGE SCALE GENOMIC DNA]</scope>
    <source>
        <strain evidence="4">CGMCC-1.15741</strain>
    </source>
</reference>
<feature type="domain" description="Glycosyltransferase subfamily 4-like N-terminal" evidence="2">
    <location>
        <begin position="18"/>
        <end position="171"/>
    </location>
</feature>
<name>A0ABW1SBI3_9PROT</name>
<evidence type="ECO:0000259" key="2">
    <source>
        <dbReference type="Pfam" id="PF13439"/>
    </source>
</evidence>
<dbReference type="PANTHER" id="PTHR12526">
    <property type="entry name" value="GLYCOSYLTRANSFERASE"/>
    <property type="match status" value="1"/>
</dbReference>
<dbReference type="CDD" id="cd03819">
    <property type="entry name" value="GT4_WavL-like"/>
    <property type="match status" value="1"/>
</dbReference>
<protein>
    <submittedName>
        <fullName evidence="3">Glycosyltransferase family 4 protein</fullName>
    </submittedName>
</protein>
<evidence type="ECO:0000313" key="4">
    <source>
        <dbReference type="Proteomes" id="UP001596303"/>
    </source>
</evidence>
<evidence type="ECO:0000313" key="3">
    <source>
        <dbReference type="EMBL" id="MFC6198911.1"/>
    </source>
</evidence>
<accession>A0ABW1SBI3</accession>
<dbReference type="Proteomes" id="UP001596303">
    <property type="component" value="Unassembled WGS sequence"/>
</dbReference>
<gene>
    <name evidence="3" type="ORF">ACFQDM_12530</name>
</gene>
<dbReference type="Gene3D" id="3.40.50.2000">
    <property type="entry name" value="Glycogen Phosphorylase B"/>
    <property type="match status" value="2"/>
</dbReference>
<keyword evidence="4" id="KW-1185">Reference proteome</keyword>
<dbReference type="InterPro" id="IPR001296">
    <property type="entry name" value="Glyco_trans_1"/>
</dbReference>
<dbReference type="Pfam" id="PF00534">
    <property type="entry name" value="Glycos_transf_1"/>
    <property type="match status" value="1"/>
</dbReference>
<organism evidence="3 4">
    <name type="scientific">Ponticaulis profundi</name>
    <dbReference type="NCBI Taxonomy" id="2665222"/>
    <lineage>
        <taxon>Bacteria</taxon>
        <taxon>Pseudomonadati</taxon>
        <taxon>Pseudomonadota</taxon>
        <taxon>Alphaproteobacteria</taxon>
        <taxon>Hyphomonadales</taxon>
        <taxon>Hyphomonadaceae</taxon>
        <taxon>Ponticaulis</taxon>
    </lineage>
</organism>
<proteinExistence type="predicted"/>
<dbReference type="SUPFAM" id="SSF53756">
    <property type="entry name" value="UDP-Glycosyltransferase/glycogen phosphorylase"/>
    <property type="match status" value="1"/>
</dbReference>
<feature type="domain" description="Glycosyl transferase family 1" evidence="1">
    <location>
        <begin position="190"/>
        <end position="355"/>
    </location>
</feature>
<dbReference type="Pfam" id="PF13439">
    <property type="entry name" value="Glyco_transf_4"/>
    <property type="match status" value="1"/>
</dbReference>
<dbReference type="RefSeq" id="WP_377379537.1">
    <property type="nucleotide sequence ID" value="NZ_JBHSSW010000017.1"/>
</dbReference>
<dbReference type="InterPro" id="IPR028098">
    <property type="entry name" value="Glyco_trans_4-like_N"/>
</dbReference>
<sequence>MAKSGLTVLQVIPELAAGGAERTTLEIVEALKAAGGRALVVSEGGRMEDELTQFGGELIRMPVKTKNPLAIHKHAGLLAQIIRQEGVDLIHARSRAPAWSALWAARRTGIPFVTTYHGAYGGKSAPKKLYNSVMARGDKVIANSDYIADHIRNTYRLPEARLITIPRGVDTHIFDPIKADPARVSALRSELGKPDRLLFILPGRLTSWKGQMVLIDALAELSDAEKAHFQVALIGDAQGRDDYLAALTSRIAENGLDDLVKITGHSSDMVNLYAAADLVLAPSTRPEAFGRIAIEAGAMQRPVIVSDHGGQRETVVDGETGWRVKPGDPADLARAIGAYLGLSTAERQNMGRKARTNVERQFTKSGLQRATLEVYQSLLSGE</sequence>